<dbReference type="AlphaFoldDB" id="A0AAJ2NUC4"/>
<evidence type="ECO:0000313" key="2">
    <source>
        <dbReference type="Proteomes" id="UP001285636"/>
    </source>
</evidence>
<dbReference type="Proteomes" id="UP001285636">
    <property type="component" value="Unassembled WGS sequence"/>
</dbReference>
<sequence>DSLLYCSLNDLIVQENIFQTGFAFFPEQNRSQICINVLYYKYRFALRQLLLIDEQTLPTRKDRKDGIL</sequence>
<name>A0AAJ2NUC4_ALKPS</name>
<feature type="non-terminal residue" evidence="1">
    <location>
        <position position="1"/>
    </location>
</feature>
<gene>
    <name evidence="1" type="ORF">RYX45_24405</name>
</gene>
<comment type="caution">
    <text evidence="1">The sequence shown here is derived from an EMBL/GenBank/DDBJ whole genome shotgun (WGS) entry which is preliminary data.</text>
</comment>
<organism evidence="1 2">
    <name type="scientific">Alkalihalophilus pseudofirmus</name>
    <name type="common">Bacillus pseudofirmus</name>
    <dbReference type="NCBI Taxonomy" id="79885"/>
    <lineage>
        <taxon>Bacteria</taxon>
        <taxon>Bacillati</taxon>
        <taxon>Bacillota</taxon>
        <taxon>Bacilli</taxon>
        <taxon>Bacillales</taxon>
        <taxon>Bacillaceae</taxon>
        <taxon>Alkalihalophilus</taxon>
    </lineage>
</organism>
<reference evidence="1" key="1">
    <citation type="submission" date="2023-10" db="EMBL/GenBank/DDBJ databases">
        <title>Screening of Alkalihalophilus pseudofirmusBZ-TG-HK211 and Its Alleviation of Salt Stress on Rapeseed Growth.</title>
        <authorList>
            <person name="Zhao B."/>
            <person name="Guo T."/>
        </authorList>
    </citation>
    <scope>NUCLEOTIDE SEQUENCE</scope>
    <source>
        <strain evidence="1">BZ-TG-HK211</strain>
    </source>
</reference>
<evidence type="ECO:0000313" key="1">
    <source>
        <dbReference type="EMBL" id="MDV2888307.1"/>
    </source>
</evidence>
<accession>A0AAJ2NUC4</accession>
<protein>
    <submittedName>
        <fullName evidence="1">Uncharacterized protein</fullName>
    </submittedName>
</protein>
<proteinExistence type="predicted"/>
<dbReference type="RefSeq" id="WP_323468260.1">
    <property type="nucleotide sequence ID" value="NZ_JAWJAY010001255.1"/>
</dbReference>
<dbReference type="EMBL" id="JAWJAY010001255">
    <property type="protein sequence ID" value="MDV2888307.1"/>
    <property type="molecule type" value="Genomic_DNA"/>
</dbReference>